<feature type="transmembrane region" description="Helical" evidence="1">
    <location>
        <begin position="138"/>
        <end position="159"/>
    </location>
</feature>
<evidence type="ECO:0000256" key="1">
    <source>
        <dbReference type="SAM" id="Phobius"/>
    </source>
</evidence>
<comment type="caution">
    <text evidence="3">The sequence shown here is derived from an EMBL/GenBank/DDBJ whole genome shotgun (WGS) entry which is preliminary data.</text>
</comment>
<evidence type="ECO:0000313" key="4">
    <source>
        <dbReference type="Proteomes" id="UP000243006"/>
    </source>
</evidence>
<reference evidence="3 4" key="1">
    <citation type="submission" date="2015-04" db="EMBL/GenBank/DDBJ databases">
        <title>Draft genome of the roundworm Trichinella nativa.</title>
        <authorList>
            <person name="Mitreva M."/>
        </authorList>
    </citation>
    <scope>NUCLEOTIDE SEQUENCE [LARGE SCALE GENOMIC DNA]</scope>
    <source>
        <strain evidence="3 4">ISS45</strain>
    </source>
</reference>
<sequence>MAWFVVLLFFNVGYQMVVNVANGQRGRRITNSLPYMQHQTEVVCHQNCVGQHDLGCYRVLLNGASYVCRCQQNYFSSSQMCQQECQYEQFWNRIFYGECVSAPTLFHGSCSLTCIYKLRGWTIFVIVLLSLGAYSRTVFIAAAALMFGPAMFIISYRYLRLLKRHKRYLENRLIPFIFHNQNSESKDHPPLNNGNAVLSAPEPVIQVVQ</sequence>
<keyword evidence="2" id="KW-0732">Signal</keyword>
<proteinExistence type="predicted"/>
<organism evidence="3 4">
    <name type="scientific">Trichinella nativa</name>
    <dbReference type="NCBI Taxonomy" id="6335"/>
    <lineage>
        <taxon>Eukaryota</taxon>
        <taxon>Metazoa</taxon>
        <taxon>Ecdysozoa</taxon>
        <taxon>Nematoda</taxon>
        <taxon>Enoplea</taxon>
        <taxon>Dorylaimia</taxon>
        <taxon>Trichinellida</taxon>
        <taxon>Trichinellidae</taxon>
        <taxon>Trichinella</taxon>
    </lineage>
</organism>
<dbReference type="AlphaFoldDB" id="A0A1Y3EZ41"/>
<evidence type="ECO:0008006" key="5">
    <source>
        <dbReference type="Google" id="ProtNLM"/>
    </source>
</evidence>
<feature type="chain" id="PRO_5012282662" description="EGF-like domain-containing protein" evidence="2">
    <location>
        <begin position="16"/>
        <end position="209"/>
    </location>
</feature>
<keyword evidence="1" id="KW-0472">Membrane</keyword>
<keyword evidence="1" id="KW-0812">Transmembrane</keyword>
<dbReference type="EMBL" id="LVZM01002887">
    <property type="protein sequence ID" value="OUC48338.1"/>
    <property type="molecule type" value="Genomic_DNA"/>
</dbReference>
<dbReference type="Proteomes" id="UP000243006">
    <property type="component" value="Unassembled WGS sequence"/>
</dbReference>
<accession>A0A1Y3EZ41</accession>
<name>A0A1Y3EZ41_9BILA</name>
<evidence type="ECO:0000256" key="2">
    <source>
        <dbReference type="SAM" id="SignalP"/>
    </source>
</evidence>
<gene>
    <name evidence="3" type="ORF">D917_01236</name>
</gene>
<keyword evidence="1" id="KW-1133">Transmembrane helix</keyword>
<protein>
    <recommendedName>
        <fullName evidence="5">EGF-like domain-containing protein</fullName>
    </recommendedName>
</protein>
<feature type="signal peptide" evidence="2">
    <location>
        <begin position="1"/>
        <end position="15"/>
    </location>
</feature>
<evidence type="ECO:0000313" key="3">
    <source>
        <dbReference type="EMBL" id="OUC48338.1"/>
    </source>
</evidence>